<organism evidence="1 3">
    <name type="scientific">Rotaria sordida</name>
    <dbReference type="NCBI Taxonomy" id="392033"/>
    <lineage>
        <taxon>Eukaryota</taxon>
        <taxon>Metazoa</taxon>
        <taxon>Spiralia</taxon>
        <taxon>Gnathifera</taxon>
        <taxon>Rotifera</taxon>
        <taxon>Eurotatoria</taxon>
        <taxon>Bdelloidea</taxon>
        <taxon>Philodinida</taxon>
        <taxon>Philodinidae</taxon>
        <taxon>Rotaria</taxon>
    </lineage>
</organism>
<evidence type="ECO:0000313" key="2">
    <source>
        <dbReference type="EMBL" id="CAF3892532.1"/>
    </source>
</evidence>
<sequence>MATPNTNDPLGHGLIEQRLDQIPPLLLGMLEDKLPAFSSSIIDAQSFIVTGIGSSEAHARYLTLLINLYTDRQALFIGFTGFIRLTTRFRSNQILILFSQGLSPNAQMIIKYGQEYFSHILLFTSMNDEQMRKKYPWIEKEKIETIQFPLNDEYTTLIRVIGPICGFLAAILFIQRFTNNHLIEKDRLQTILIRNPSSSSSLLPDYLILRQAMIEDDNQQFSRGPFHLILSSPLIDVCQNLLYKFVEGLYWSSPTVHDYLQFAHGPFQQLRSLTNRSTAIVCIVDSSNPLDVELEHRLRQMIDECNKQQQLVHVYTLYLSSPSIIYSIFELEMKFNRLIFEIMCKRQCQQIDWPGKGQDQPLYAFSG</sequence>
<dbReference type="EMBL" id="CAJNOT010000054">
    <property type="protein sequence ID" value="CAF0806919.1"/>
    <property type="molecule type" value="Genomic_DNA"/>
</dbReference>
<accession>A0A813TDV7</accession>
<dbReference type="Proteomes" id="UP000663864">
    <property type="component" value="Unassembled WGS sequence"/>
</dbReference>
<proteinExistence type="predicted"/>
<dbReference type="AlphaFoldDB" id="A0A813TDV7"/>
<dbReference type="EMBL" id="CAJOBD010002574">
    <property type="protein sequence ID" value="CAF3892532.1"/>
    <property type="molecule type" value="Genomic_DNA"/>
</dbReference>
<reference evidence="1" key="1">
    <citation type="submission" date="2021-02" db="EMBL/GenBank/DDBJ databases">
        <authorList>
            <person name="Nowell W R."/>
        </authorList>
    </citation>
    <scope>NUCLEOTIDE SEQUENCE</scope>
</reference>
<evidence type="ECO:0000313" key="1">
    <source>
        <dbReference type="EMBL" id="CAF0806919.1"/>
    </source>
</evidence>
<protein>
    <submittedName>
        <fullName evidence="1">Uncharacterized protein</fullName>
    </submittedName>
</protein>
<dbReference type="Proteomes" id="UP000663836">
    <property type="component" value="Unassembled WGS sequence"/>
</dbReference>
<evidence type="ECO:0000313" key="3">
    <source>
        <dbReference type="Proteomes" id="UP000663864"/>
    </source>
</evidence>
<comment type="caution">
    <text evidence="1">The sequence shown here is derived from an EMBL/GenBank/DDBJ whole genome shotgun (WGS) entry which is preliminary data.</text>
</comment>
<name>A0A813TDV7_9BILA</name>
<gene>
    <name evidence="2" type="ORF">JBS370_LOCUS20442</name>
    <name evidence="1" type="ORF">ZHD862_LOCUS2710</name>
</gene>